<dbReference type="Proteomes" id="UP000799753">
    <property type="component" value="Unassembled WGS sequence"/>
</dbReference>
<keyword evidence="7" id="KW-1185">Reference proteome</keyword>
<dbReference type="PROSITE" id="PS50305">
    <property type="entry name" value="SIRTUIN"/>
    <property type="match status" value="1"/>
</dbReference>
<accession>A0A6A6RJD9</accession>
<evidence type="ECO:0000256" key="4">
    <source>
        <dbReference type="PROSITE-ProRule" id="PRU00236"/>
    </source>
</evidence>
<reference evidence="6" key="1">
    <citation type="journal article" date="2020" name="Stud. Mycol.">
        <title>101 Dothideomycetes genomes: a test case for predicting lifestyles and emergence of pathogens.</title>
        <authorList>
            <person name="Haridas S."/>
            <person name="Albert R."/>
            <person name="Binder M."/>
            <person name="Bloem J."/>
            <person name="Labutti K."/>
            <person name="Salamov A."/>
            <person name="Andreopoulos B."/>
            <person name="Baker S."/>
            <person name="Barry K."/>
            <person name="Bills G."/>
            <person name="Bluhm B."/>
            <person name="Cannon C."/>
            <person name="Castanera R."/>
            <person name="Culley D."/>
            <person name="Daum C."/>
            <person name="Ezra D."/>
            <person name="Gonzalez J."/>
            <person name="Henrissat B."/>
            <person name="Kuo A."/>
            <person name="Liang C."/>
            <person name="Lipzen A."/>
            <person name="Lutzoni F."/>
            <person name="Magnuson J."/>
            <person name="Mondo S."/>
            <person name="Nolan M."/>
            <person name="Ohm R."/>
            <person name="Pangilinan J."/>
            <person name="Park H.-J."/>
            <person name="Ramirez L."/>
            <person name="Alfaro M."/>
            <person name="Sun H."/>
            <person name="Tritt A."/>
            <person name="Yoshinaga Y."/>
            <person name="Zwiers L.-H."/>
            <person name="Turgeon B."/>
            <person name="Goodwin S."/>
            <person name="Spatafora J."/>
            <person name="Crous P."/>
            <person name="Grigoriev I."/>
        </authorList>
    </citation>
    <scope>NUCLEOTIDE SEQUENCE</scope>
    <source>
        <strain evidence="6">CBS 473.64</strain>
    </source>
</reference>
<name>A0A6A6RJD9_9PLEO</name>
<dbReference type="GO" id="GO:0005634">
    <property type="term" value="C:nucleus"/>
    <property type="evidence" value="ECO:0007669"/>
    <property type="project" value="TreeGrafter"/>
</dbReference>
<proteinExistence type="inferred from homology"/>
<keyword evidence="2" id="KW-0808">Transferase</keyword>
<dbReference type="GO" id="GO:0070403">
    <property type="term" value="F:NAD+ binding"/>
    <property type="evidence" value="ECO:0007669"/>
    <property type="project" value="InterPro"/>
</dbReference>
<comment type="similarity">
    <text evidence="1">Belongs to the sirtuin family. Class I subfamily.</text>
</comment>
<dbReference type="PANTHER" id="PTHR11085">
    <property type="entry name" value="NAD-DEPENDENT PROTEIN DEACYLASE SIRTUIN-5, MITOCHONDRIAL-RELATED"/>
    <property type="match status" value="1"/>
</dbReference>
<protein>
    <submittedName>
        <fullName evidence="6">DHS-like NAD/FAD-binding domain-containing protein</fullName>
    </submittedName>
</protein>
<dbReference type="InterPro" id="IPR050134">
    <property type="entry name" value="NAD-dep_sirtuin_deacylases"/>
</dbReference>
<gene>
    <name evidence="6" type="ORF">P280DRAFT_554465</name>
</gene>
<dbReference type="InterPro" id="IPR026590">
    <property type="entry name" value="Ssirtuin_cat_dom"/>
</dbReference>
<evidence type="ECO:0000313" key="7">
    <source>
        <dbReference type="Proteomes" id="UP000799753"/>
    </source>
</evidence>
<dbReference type="Pfam" id="PF02146">
    <property type="entry name" value="SIR2"/>
    <property type="match status" value="1"/>
</dbReference>
<dbReference type="InterPro" id="IPR029035">
    <property type="entry name" value="DHS-like_NAD/FAD-binding_dom"/>
</dbReference>
<comment type="caution">
    <text evidence="4">Lacks conserved residue(s) required for the propagation of feature annotation.</text>
</comment>
<organism evidence="6 7">
    <name type="scientific">Massarina eburnea CBS 473.64</name>
    <dbReference type="NCBI Taxonomy" id="1395130"/>
    <lineage>
        <taxon>Eukaryota</taxon>
        <taxon>Fungi</taxon>
        <taxon>Dikarya</taxon>
        <taxon>Ascomycota</taxon>
        <taxon>Pezizomycotina</taxon>
        <taxon>Dothideomycetes</taxon>
        <taxon>Pleosporomycetidae</taxon>
        <taxon>Pleosporales</taxon>
        <taxon>Massarineae</taxon>
        <taxon>Massarinaceae</taxon>
        <taxon>Massarina</taxon>
    </lineage>
</organism>
<dbReference type="OrthoDB" id="424302at2759"/>
<sequence>MATKSVPDYSEVVSATGFLSQRASRSLSTFHDHLITAHRILALFGAGLSAFSGIGTYRGPGGHWCAHDAAQLSTSAAFSENPALAEPNAAHVALLKEEKLKQKKRDKDEGEEFLALTMNVDDLSQRAGHRVDKLWH</sequence>
<evidence type="ECO:0000313" key="6">
    <source>
        <dbReference type="EMBL" id="KAF2634561.1"/>
    </source>
</evidence>
<dbReference type="InterPro" id="IPR003000">
    <property type="entry name" value="Sirtuin"/>
</dbReference>
<dbReference type="PANTHER" id="PTHR11085:SF10">
    <property type="entry name" value="NAD-DEPENDENT PROTEIN DEACYLASE SIRTUIN-5, MITOCHONDRIAL-RELATED"/>
    <property type="match status" value="1"/>
</dbReference>
<dbReference type="GO" id="GO:0017136">
    <property type="term" value="F:histone deacetylase activity, NAD-dependent"/>
    <property type="evidence" value="ECO:0007669"/>
    <property type="project" value="TreeGrafter"/>
</dbReference>
<dbReference type="EMBL" id="MU006819">
    <property type="protein sequence ID" value="KAF2634561.1"/>
    <property type="molecule type" value="Genomic_DNA"/>
</dbReference>
<evidence type="ECO:0000259" key="5">
    <source>
        <dbReference type="PROSITE" id="PS50305"/>
    </source>
</evidence>
<dbReference type="AlphaFoldDB" id="A0A6A6RJD9"/>
<evidence type="ECO:0000256" key="2">
    <source>
        <dbReference type="ARBA" id="ARBA00022679"/>
    </source>
</evidence>
<evidence type="ECO:0000256" key="3">
    <source>
        <dbReference type="ARBA" id="ARBA00023027"/>
    </source>
</evidence>
<evidence type="ECO:0000256" key="1">
    <source>
        <dbReference type="ARBA" id="ARBA00006924"/>
    </source>
</evidence>
<dbReference type="Gene3D" id="3.40.50.1220">
    <property type="entry name" value="TPP-binding domain"/>
    <property type="match status" value="1"/>
</dbReference>
<feature type="domain" description="Deacetylase sirtuin-type" evidence="5">
    <location>
        <begin position="20"/>
        <end position="136"/>
    </location>
</feature>
<keyword evidence="3" id="KW-0520">NAD</keyword>
<dbReference type="SUPFAM" id="SSF52467">
    <property type="entry name" value="DHS-like NAD/FAD-binding domain"/>
    <property type="match status" value="1"/>
</dbReference>